<keyword evidence="3" id="KW-0813">Transport</keyword>
<dbReference type="RefSeq" id="WP_337336141.1">
    <property type="nucleotide sequence ID" value="NZ_JBBDHC010000020.1"/>
</dbReference>
<evidence type="ECO:0000313" key="10">
    <source>
        <dbReference type="Proteomes" id="UP001364472"/>
    </source>
</evidence>
<evidence type="ECO:0000256" key="1">
    <source>
        <dbReference type="ARBA" id="ARBA00004141"/>
    </source>
</evidence>
<dbReference type="InterPro" id="IPR058533">
    <property type="entry name" value="Cation_efflux_TM"/>
</dbReference>
<dbReference type="InterPro" id="IPR027469">
    <property type="entry name" value="Cation_efflux_TMD_sf"/>
</dbReference>
<evidence type="ECO:0000256" key="6">
    <source>
        <dbReference type="SAM" id="MobiDB-lite"/>
    </source>
</evidence>
<evidence type="ECO:0000256" key="7">
    <source>
        <dbReference type="SAM" id="Phobius"/>
    </source>
</evidence>
<dbReference type="GO" id="GO:0005886">
    <property type="term" value="C:plasma membrane"/>
    <property type="evidence" value="ECO:0007669"/>
    <property type="project" value="TreeGrafter"/>
</dbReference>
<keyword evidence="3" id="KW-0864">Zinc transport</keyword>
<dbReference type="InterPro" id="IPR050681">
    <property type="entry name" value="CDF/SLC30A"/>
</dbReference>
<evidence type="ECO:0000256" key="3">
    <source>
        <dbReference type="ARBA" id="ARBA00022906"/>
    </source>
</evidence>
<accession>A0AAW9R9T7</accession>
<feature type="transmembrane region" description="Helical" evidence="7">
    <location>
        <begin position="32"/>
        <end position="53"/>
    </location>
</feature>
<feature type="transmembrane region" description="Helical" evidence="7">
    <location>
        <begin position="100"/>
        <end position="119"/>
    </location>
</feature>
<feature type="transmembrane region" description="Helical" evidence="7">
    <location>
        <begin position="131"/>
        <end position="154"/>
    </location>
</feature>
<organism evidence="9 10">
    <name type="scientific">Denitratimonas tolerans</name>
    <dbReference type="NCBI Taxonomy" id="1338420"/>
    <lineage>
        <taxon>Bacteria</taxon>
        <taxon>Pseudomonadati</taxon>
        <taxon>Pseudomonadota</taxon>
        <taxon>Gammaproteobacteria</taxon>
        <taxon>Lysobacterales</taxon>
        <taxon>Lysobacteraceae</taxon>
        <taxon>Denitratimonas</taxon>
    </lineage>
</organism>
<reference evidence="9 10" key="1">
    <citation type="journal article" date="2016" name="Antonie Van Leeuwenhoek">
        <title>Denitratimonas tolerans gen. nov., sp. nov., a denitrifying bacterium isolated from a bioreactor for tannery wastewater treatment.</title>
        <authorList>
            <person name="Han S.I."/>
            <person name="Kim J.O."/>
            <person name="Lee Y.R."/>
            <person name="Ekpeghere K.I."/>
            <person name="Koh S.C."/>
            <person name="Whang K.S."/>
        </authorList>
    </citation>
    <scope>NUCLEOTIDE SEQUENCE [LARGE SCALE GENOMIC DNA]</scope>
    <source>
        <strain evidence="9 10">KACC 17565</strain>
    </source>
</reference>
<feature type="transmembrane region" description="Helical" evidence="7">
    <location>
        <begin position="166"/>
        <end position="190"/>
    </location>
</feature>
<feature type="region of interest" description="Disordered" evidence="6">
    <location>
        <begin position="1"/>
        <end position="23"/>
    </location>
</feature>
<comment type="caution">
    <text evidence="9">The sequence shown here is derived from an EMBL/GenBank/DDBJ whole genome shotgun (WGS) entry which is preliminary data.</text>
</comment>
<dbReference type="EMBL" id="JBBDHC010000020">
    <property type="protein sequence ID" value="MEJ1250438.1"/>
    <property type="molecule type" value="Genomic_DNA"/>
</dbReference>
<name>A0AAW9R9T7_9GAMM</name>
<dbReference type="Pfam" id="PF01545">
    <property type="entry name" value="Cation_efflux"/>
    <property type="match status" value="1"/>
</dbReference>
<feature type="domain" description="Cation efflux protein transmembrane" evidence="8">
    <location>
        <begin position="34"/>
        <end position="224"/>
    </location>
</feature>
<evidence type="ECO:0000313" key="9">
    <source>
        <dbReference type="EMBL" id="MEJ1250438.1"/>
    </source>
</evidence>
<evidence type="ECO:0000256" key="2">
    <source>
        <dbReference type="ARBA" id="ARBA00022692"/>
    </source>
</evidence>
<feature type="compositionally biased region" description="Basic and acidic residues" evidence="6">
    <location>
        <begin position="1"/>
        <end position="22"/>
    </location>
</feature>
<dbReference type="Gene3D" id="1.20.1510.10">
    <property type="entry name" value="Cation efflux protein transmembrane domain"/>
    <property type="match status" value="1"/>
</dbReference>
<feature type="transmembrane region" description="Helical" evidence="7">
    <location>
        <begin position="59"/>
        <end position="80"/>
    </location>
</feature>
<evidence type="ECO:0000259" key="8">
    <source>
        <dbReference type="Pfam" id="PF01545"/>
    </source>
</evidence>
<dbReference type="PANTHER" id="PTHR11562">
    <property type="entry name" value="CATION EFFLUX PROTEIN/ ZINC TRANSPORTER"/>
    <property type="match status" value="1"/>
</dbReference>
<proteinExistence type="predicted"/>
<keyword evidence="3" id="KW-0406">Ion transport</keyword>
<keyword evidence="5 7" id="KW-0472">Membrane</keyword>
<dbReference type="AlphaFoldDB" id="A0AAW9R9T7"/>
<sequence>MAQAHEHGDGHAHAPHEHHDHAPAVTRGNRRAVLFALLLTALFMGVEAVGGLLSGSLALIADAGHMLTDVAALMLAWAGFHFGRRGADARKTFGYQRLEVLAGFINAVALLALVLWIGWEAIGRLRAPAPVLAGPMLAVACAGLGVNIAVFFILRRADTGHVNIHGAMLHVLGDLLGSVAAIAAAVVIHFTGWTPIDPILSVLILGLILRSAWRLLGDTLHILLEGTPPGIDIARLADDLKARVEGLAGVEHVHVWSITSGRPSATLEARLAPGGDPRAVTAAIKRALAETWGIGHSTVEVVWEDVADCALEATPHRNR</sequence>
<dbReference type="InterPro" id="IPR002524">
    <property type="entry name" value="Cation_efflux"/>
</dbReference>
<dbReference type="PANTHER" id="PTHR11562:SF17">
    <property type="entry name" value="RE54080P-RELATED"/>
    <property type="match status" value="1"/>
</dbReference>
<dbReference type="SUPFAM" id="SSF161111">
    <property type="entry name" value="Cation efflux protein transmembrane domain-like"/>
    <property type="match status" value="1"/>
</dbReference>
<gene>
    <name evidence="9" type="ORF">WB794_12220</name>
</gene>
<protein>
    <submittedName>
        <fullName evidence="9">Cation diffusion facilitator family transporter</fullName>
    </submittedName>
</protein>
<feature type="transmembrane region" description="Helical" evidence="7">
    <location>
        <begin position="196"/>
        <end position="213"/>
    </location>
</feature>
<keyword evidence="3" id="KW-0862">Zinc</keyword>
<evidence type="ECO:0000256" key="4">
    <source>
        <dbReference type="ARBA" id="ARBA00022989"/>
    </source>
</evidence>
<dbReference type="Proteomes" id="UP001364472">
    <property type="component" value="Unassembled WGS sequence"/>
</dbReference>
<keyword evidence="2 7" id="KW-0812">Transmembrane</keyword>
<comment type="subcellular location">
    <subcellularLocation>
        <location evidence="1">Membrane</location>
        <topology evidence="1">Multi-pass membrane protein</topology>
    </subcellularLocation>
</comment>
<keyword evidence="4 7" id="KW-1133">Transmembrane helix</keyword>
<evidence type="ECO:0000256" key="5">
    <source>
        <dbReference type="ARBA" id="ARBA00023136"/>
    </source>
</evidence>
<dbReference type="GO" id="GO:0005385">
    <property type="term" value="F:zinc ion transmembrane transporter activity"/>
    <property type="evidence" value="ECO:0007669"/>
    <property type="project" value="TreeGrafter"/>
</dbReference>
<dbReference type="NCBIfam" id="TIGR01297">
    <property type="entry name" value="CDF"/>
    <property type="match status" value="1"/>
</dbReference>
<keyword evidence="10" id="KW-1185">Reference proteome</keyword>